<dbReference type="SMART" id="SM00297">
    <property type="entry name" value="BROMO"/>
    <property type="match status" value="1"/>
</dbReference>
<evidence type="ECO:0000256" key="10">
    <source>
        <dbReference type="ARBA" id="ARBA00023163"/>
    </source>
</evidence>
<evidence type="ECO:0000259" key="18">
    <source>
        <dbReference type="PROSITE" id="PS50865"/>
    </source>
</evidence>
<feature type="region of interest" description="Disordered" evidence="14">
    <location>
        <begin position="95"/>
        <end position="262"/>
    </location>
</feature>
<reference evidence="19 20" key="1">
    <citation type="submission" date="2023-11" db="EMBL/GenBank/DDBJ databases">
        <authorList>
            <person name="Okamura Y."/>
        </authorList>
    </citation>
    <scope>NUCLEOTIDE SEQUENCE [LARGE SCALE GENOMIC DNA]</scope>
</reference>
<evidence type="ECO:0000313" key="20">
    <source>
        <dbReference type="Proteomes" id="UP001497472"/>
    </source>
</evidence>
<evidence type="ECO:0000256" key="1">
    <source>
        <dbReference type="ARBA" id="ARBA00004123"/>
    </source>
</evidence>
<feature type="compositionally biased region" description="Basic and acidic residues" evidence="14">
    <location>
        <begin position="828"/>
        <end position="844"/>
    </location>
</feature>
<dbReference type="Gene3D" id="3.30.40.10">
    <property type="entry name" value="Zinc/RING finger domain, C3HC4 (zinc finger)"/>
    <property type="match status" value="1"/>
</dbReference>
<dbReference type="PANTHER" id="PTHR46453">
    <property type="entry name" value="PROTEIN KINASE C-BINDING PROTEIN 1"/>
    <property type="match status" value="1"/>
</dbReference>
<dbReference type="FunFam" id="6.10.140.2220:FF:000002">
    <property type="entry name" value="Protein kinase C-binding protein 1 isoform C"/>
    <property type="match status" value="1"/>
</dbReference>
<dbReference type="SUPFAM" id="SSF63748">
    <property type="entry name" value="Tudor/PWWP/MBT"/>
    <property type="match status" value="1"/>
</dbReference>
<dbReference type="Pfam" id="PF24324">
    <property type="entry name" value="MYND_ZMYND11_ZMYD8"/>
    <property type="match status" value="1"/>
</dbReference>
<feature type="region of interest" description="Disordered" evidence="14">
    <location>
        <begin position="815"/>
        <end position="901"/>
    </location>
</feature>
<dbReference type="SMART" id="SM00293">
    <property type="entry name" value="PWWP"/>
    <property type="match status" value="1"/>
</dbReference>
<feature type="region of interest" description="Disordered" evidence="14">
    <location>
        <begin position="1"/>
        <end position="30"/>
    </location>
</feature>
<feature type="compositionally biased region" description="Basic and acidic residues" evidence="14">
    <location>
        <begin position="716"/>
        <end position="732"/>
    </location>
</feature>
<feature type="compositionally biased region" description="Polar residues" evidence="14">
    <location>
        <begin position="310"/>
        <end position="323"/>
    </location>
</feature>
<keyword evidence="4" id="KW-0479">Metal-binding</keyword>
<keyword evidence="8" id="KW-0805">Transcription regulation</keyword>
<feature type="compositionally biased region" description="Low complexity" evidence="14">
    <location>
        <begin position="103"/>
        <end position="116"/>
    </location>
</feature>
<feature type="compositionally biased region" description="Low complexity" evidence="14">
    <location>
        <begin position="1234"/>
        <end position="1244"/>
    </location>
</feature>
<dbReference type="InterPro" id="IPR011011">
    <property type="entry name" value="Znf_FYVE_PHD"/>
</dbReference>
<dbReference type="InterPro" id="IPR001487">
    <property type="entry name" value="Bromodomain"/>
</dbReference>
<dbReference type="PROSITE" id="PS01360">
    <property type="entry name" value="ZF_MYND_1"/>
    <property type="match status" value="1"/>
</dbReference>
<feature type="compositionally biased region" description="Basic and acidic residues" evidence="14">
    <location>
        <begin position="961"/>
        <end position="993"/>
    </location>
</feature>
<feature type="region of interest" description="Disordered" evidence="14">
    <location>
        <begin position="716"/>
        <end position="798"/>
    </location>
</feature>
<evidence type="ECO:0000256" key="13">
    <source>
        <dbReference type="PROSITE-ProRule" id="PRU00134"/>
    </source>
</evidence>
<proteinExistence type="predicted"/>
<name>A0AAV1JGL3_9NEOP</name>
<evidence type="ECO:0000256" key="8">
    <source>
        <dbReference type="ARBA" id="ARBA00023015"/>
    </source>
</evidence>
<dbReference type="GO" id="GO:0003714">
    <property type="term" value="F:transcription corepressor activity"/>
    <property type="evidence" value="ECO:0007669"/>
    <property type="project" value="TreeGrafter"/>
</dbReference>
<evidence type="ECO:0000256" key="11">
    <source>
        <dbReference type="ARBA" id="ARBA00023242"/>
    </source>
</evidence>
<dbReference type="GO" id="GO:0005737">
    <property type="term" value="C:cytoplasm"/>
    <property type="evidence" value="ECO:0007669"/>
    <property type="project" value="TreeGrafter"/>
</dbReference>
<dbReference type="GO" id="GO:0008270">
    <property type="term" value="F:zinc ion binding"/>
    <property type="evidence" value="ECO:0007669"/>
    <property type="project" value="UniProtKB-KW"/>
</dbReference>
<feature type="region of interest" description="Disordered" evidence="14">
    <location>
        <begin position="1222"/>
        <end position="1244"/>
    </location>
</feature>
<feature type="domain" description="Bromo" evidence="15">
    <location>
        <begin position="488"/>
        <end position="558"/>
    </location>
</feature>
<evidence type="ECO:0008006" key="21">
    <source>
        <dbReference type="Google" id="ProtNLM"/>
    </source>
</evidence>
<dbReference type="SUPFAM" id="SSF144232">
    <property type="entry name" value="HIT/MYND zinc finger-like"/>
    <property type="match status" value="1"/>
</dbReference>
<feature type="domain" description="PHD-type" evidence="16">
    <location>
        <begin position="397"/>
        <end position="455"/>
    </location>
</feature>
<feature type="compositionally biased region" description="Basic and acidic residues" evidence="14">
    <location>
        <begin position="852"/>
        <end position="880"/>
    </location>
</feature>
<evidence type="ECO:0000256" key="12">
    <source>
        <dbReference type="PROSITE-ProRule" id="PRU00035"/>
    </source>
</evidence>
<dbReference type="InterPro" id="IPR013083">
    <property type="entry name" value="Znf_RING/FYVE/PHD"/>
</dbReference>
<evidence type="ECO:0000256" key="9">
    <source>
        <dbReference type="ARBA" id="ARBA00023117"/>
    </source>
</evidence>
<feature type="region of interest" description="Disordered" evidence="14">
    <location>
        <begin position="1115"/>
        <end position="1137"/>
    </location>
</feature>
<dbReference type="Gene3D" id="1.20.920.10">
    <property type="entry name" value="Bromodomain-like"/>
    <property type="match status" value="1"/>
</dbReference>
<dbReference type="InterPro" id="IPR036427">
    <property type="entry name" value="Bromodomain-like_sf"/>
</dbReference>
<dbReference type="EMBL" id="CAVLEF010000010">
    <property type="protein sequence ID" value="CAK1548603.1"/>
    <property type="molecule type" value="Genomic_DNA"/>
</dbReference>
<dbReference type="SUPFAM" id="SSF57903">
    <property type="entry name" value="FYVE/PHD zinc finger"/>
    <property type="match status" value="1"/>
</dbReference>
<keyword evidence="3" id="KW-0158">Chromosome</keyword>
<dbReference type="Proteomes" id="UP001497472">
    <property type="component" value="Unassembled WGS sequence"/>
</dbReference>
<keyword evidence="10" id="KW-0804">Transcription</keyword>
<dbReference type="InterPro" id="IPR002893">
    <property type="entry name" value="Znf_MYND"/>
</dbReference>
<evidence type="ECO:0000256" key="2">
    <source>
        <dbReference type="ARBA" id="ARBA00004286"/>
    </source>
</evidence>
<dbReference type="InterPro" id="IPR044075">
    <property type="entry name" value="PRKCBP1_PHD"/>
</dbReference>
<dbReference type="GO" id="GO:0005694">
    <property type="term" value="C:chromosome"/>
    <property type="evidence" value="ECO:0007669"/>
    <property type="project" value="UniProtKB-SubCell"/>
</dbReference>
<accession>A0AAV1JGL3</accession>
<feature type="compositionally biased region" description="Polar residues" evidence="14">
    <location>
        <begin position="117"/>
        <end position="158"/>
    </location>
</feature>
<dbReference type="PANTHER" id="PTHR46453:SF5">
    <property type="entry name" value="PROTEIN KINASE C-BINDING PROTEIN 1 ISOFORM X1"/>
    <property type="match status" value="1"/>
</dbReference>
<feature type="compositionally biased region" description="Basic and acidic residues" evidence="14">
    <location>
        <begin position="1005"/>
        <end position="1016"/>
    </location>
</feature>
<feature type="domain" description="MYND-type" evidence="18">
    <location>
        <begin position="1520"/>
        <end position="1554"/>
    </location>
</feature>
<dbReference type="Pfam" id="PF23460">
    <property type="entry name" value="ZMYND8_CC"/>
    <property type="match status" value="1"/>
</dbReference>
<dbReference type="PROSITE" id="PS50812">
    <property type="entry name" value="PWWP"/>
    <property type="match status" value="1"/>
</dbReference>
<feature type="region of interest" description="Disordered" evidence="14">
    <location>
        <begin position="955"/>
        <end position="1016"/>
    </location>
</feature>
<feature type="compositionally biased region" description="Polar residues" evidence="14">
    <location>
        <begin position="1583"/>
        <end position="1594"/>
    </location>
</feature>
<dbReference type="SUPFAM" id="SSF47370">
    <property type="entry name" value="Bromodomain"/>
    <property type="match status" value="1"/>
</dbReference>
<feature type="region of interest" description="Disordered" evidence="14">
    <location>
        <begin position="921"/>
        <end position="941"/>
    </location>
</feature>
<dbReference type="InterPro" id="IPR000313">
    <property type="entry name" value="PWWP_dom"/>
</dbReference>
<dbReference type="GO" id="GO:0140006">
    <property type="term" value="F:histone H3 reader activity"/>
    <property type="evidence" value="ECO:0007669"/>
    <property type="project" value="UniProtKB-ARBA"/>
</dbReference>
<feature type="region of interest" description="Disordered" evidence="14">
    <location>
        <begin position="291"/>
        <end position="385"/>
    </location>
</feature>
<dbReference type="Gene3D" id="6.10.140.2220">
    <property type="match status" value="1"/>
</dbReference>
<dbReference type="PRINTS" id="PR00503">
    <property type="entry name" value="BROMODOMAIN"/>
</dbReference>
<evidence type="ECO:0000256" key="5">
    <source>
        <dbReference type="ARBA" id="ARBA00022771"/>
    </source>
</evidence>
<evidence type="ECO:0000256" key="3">
    <source>
        <dbReference type="ARBA" id="ARBA00022454"/>
    </source>
</evidence>
<evidence type="ECO:0000256" key="6">
    <source>
        <dbReference type="ARBA" id="ARBA00022833"/>
    </source>
</evidence>
<organism evidence="19 20">
    <name type="scientific">Leptosia nina</name>
    <dbReference type="NCBI Taxonomy" id="320188"/>
    <lineage>
        <taxon>Eukaryota</taxon>
        <taxon>Metazoa</taxon>
        <taxon>Ecdysozoa</taxon>
        <taxon>Arthropoda</taxon>
        <taxon>Hexapoda</taxon>
        <taxon>Insecta</taxon>
        <taxon>Pterygota</taxon>
        <taxon>Neoptera</taxon>
        <taxon>Endopterygota</taxon>
        <taxon>Lepidoptera</taxon>
        <taxon>Glossata</taxon>
        <taxon>Ditrysia</taxon>
        <taxon>Papilionoidea</taxon>
        <taxon>Pieridae</taxon>
        <taxon>Pierinae</taxon>
        <taxon>Leptosia</taxon>
    </lineage>
</organism>
<feature type="compositionally biased region" description="Polar residues" evidence="14">
    <location>
        <begin position="883"/>
        <end position="899"/>
    </location>
</feature>
<evidence type="ECO:0000256" key="14">
    <source>
        <dbReference type="SAM" id="MobiDB-lite"/>
    </source>
</evidence>
<feature type="compositionally biased region" description="Basic and acidic residues" evidence="14">
    <location>
        <begin position="761"/>
        <end position="789"/>
    </location>
</feature>
<evidence type="ECO:0000256" key="7">
    <source>
        <dbReference type="ARBA" id="ARBA00022853"/>
    </source>
</evidence>
<feature type="region of interest" description="Disordered" evidence="14">
    <location>
        <begin position="1558"/>
        <end position="1594"/>
    </location>
</feature>
<dbReference type="PROSITE" id="PS50016">
    <property type="entry name" value="ZF_PHD_2"/>
    <property type="match status" value="1"/>
</dbReference>
<dbReference type="GO" id="GO:0005634">
    <property type="term" value="C:nucleus"/>
    <property type="evidence" value="ECO:0007669"/>
    <property type="project" value="UniProtKB-SubCell"/>
</dbReference>
<keyword evidence="20" id="KW-1185">Reference proteome</keyword>
<dbReference type="Pfam" id="PF00855">
    <property type="entry name" value="PWWP"/>
    <property type="match status" value="1"/>
</dbReference>
<keyword evidence="7" id="KW-0156">Chromatin regulator</keyword>
<gene>
    <name evidence="19" type="ORF">LNINA_LOCUS7970</name>
</gene>
<comment type="caution">
    <text evidence="19">The sequence shown here is derived from an EMBL/GenBank/DDBJ whole genome shotgun (WGS) entry which is preliminary data.</text>
</comment>
<dbReference type="PROSITE" id="PS50014">
    <property type="entry name" value="BROMODOMAIN_2"/>
    <property type="match status" value="1"/>
</dbReference>
<dbReference type="InterPro" id="IPR057053">
    <property type="entry name" value="MYND_ZMYND11_ZMYD8"/>
</dbReference>
<feature type="compositionally biased region" description="Basic and acidic residues" evidence="14">
    <location>
        <begin position="356"/>
        <end position="371"/>
    </location>
</feature>
<dbReference type="CDD" id="cd20160">
    <property type="entry name" value="PWWP_PRKCBP1"/>
    <property type="match status" value="1"/>
</dbReference>
<feature type="compositionally biased region" description="Basic and acidic residues" evidence="14">
    <location>
        <begin position="235"/>
        <end position="246"/>
    </location>
</feature>
<evidence type="ECO:0000256" key="4">
    <source>
        <dbReference type="ARBA" id="ARBA00022723"/>
    </source>
</evidence>
<feature type="compositionally biased region" description="Basic residues" evidence="14">
    <location>
        <begin position="932"/>
        <end position="941"/>
    </location>
</feature>
<dbReference type="InterPro" id="IPR019787">
    <property type="entry name" value="Znf_PHD-finger"/>
</dbReference>
<dbReference type="Gene3D" id="2.30.30.140">
    <property type="match status" value="1"/>
</dbReference>
<dbReference type="CDD" id="cd15538">
    <property type="entry name" value="PHD_PRKCBP1"/>
    <property type="match status" value="1"/>
</dbReference>
<keyword evidence="5 13" id="KW-0863">Zinc-finger</keyword>
<evidence type="ECO:0000259" key="15">
    <source>
        <dbReference type="PROSITE" id="PS50014"/>
    </source>
</evidence>
<feature type="domain" description="PWWP" evidence="17">
    <location>
        <begin position="600"/>
        <end position="651"/>
    </location>
</feature>
<feature type="compositionally biased region" description="Polar residues" evidence="14">
    <location>
        <begin position="216"/>
        <end position="232"/>
    </location>
</feature>
<feature type="compositionally biased region" description="Basic and acidic residues" evidence="14">
    <location>
        <begin position="1"/>
        <end position="12"/>
    </location>
</feature>
<protein>
    <recommendedName>
        <fullName evidence="21">Protein kinase C-binding protein 1</fullName>
    </recommendedName>
</protein>
<comment type="subcellular location">
    <subcellularLocation>
        <location evidence="2">Chromosome</location>
    </subcellularLocation>
    <subcellularLocation>
        <location evidence="1">Nucleus</location>
    </subcellularLocation>
</comment>
<feature type="compositionally biased region" description="Basic and acidic residues" evidence="14">
    <location>
        <begin position="1120"/>
        <end position="1137"/>
    </location>
</feature>
<dbReference type="Pfam" id="PF00439">
    <property type="entry name" value="Bromodomain"/>
    <property type="match status" value="1"/>
</dbReference>
<evidence type="ECO:0000259" key="16">
    <source>
        <dbReference type="PROSITE" id="PS50016"/>
    </source>
</evidence>
<sequence length="1692" mass="187168">MGDNSDINRDTDVSSTTADVPEVTEITEPGGGHIEMIITVEKVEENGETSLLQSSLKNEELNEDVASLVASSIKEKETKSTVSSPTKIGTVQKVASPLKEGNSSAPAIISPSSTSPVQEINSSNIIASPSTTTPTKDLNIAKSTTPTKTEQGNTQIPKTSPVKELNHVVDSSCKIQSPTKEMVTNKENSSQTTSENEAEKKKEESIASSSIVDLPETSTSLEMPKETVNTAQVAGKEDCDKADDSILHTSPDVSEKEHNKSISRELKSLINSAKESKLISECTQLTSKIRKSRTPLELNTSTEADKITARRNSNISSKSNCSGKSEKATKRSMRSQNPEFVNKVKQFLNSVTGNNRDSDDEHDSIQKKEEASPSPKKKKVVDSIPLESKGDKRLRVDPYCWHCHWAIEMGTTEKSRPPMNCTVCPRVYHYKCLSSTERNKIDLQRSWVCPECLGILQAESSETRSVSMKKISLGLLCELLQHALTRMMEVNGVEPFMQPVDRSAFPDYDKCVVHPMDLSLMKKNIENGLYGSPEAFLADTQWILHNSIIFNNLQSKLTQAARTLVRLCRTEMGEIEACPECYAAAHARKLTWFTDVCSTPHILLWAKLKGFPYWPAKGMSVNASGVVDVRFFGAHDRAWVPAKDCYLYSENDPNNFRSKKQILDSMQEAEQHIRNISRKYGKFVYPPFKTPFEPSKITEQLKLMIPSFEGELRFQNKEKLTSSSRKINEKRRSNSKSSKSSIVEGEASETEDIRVTPIKTPEADYTIRPDDENEAEKPMDIDEDKNKERKSTRKRRRSQLEEAVITIIENSTKVKRRRINKEPSTPNLKKESEETAKQKNDEQNKSVNEINTQKDRTVEDVDKEDKDKELPNSTTAKEEETVAQPSSAPKNETKLTNKSKFIKVKFGKAMPKSLKILNIQKLNSSCKVTSRDKHRNPKKKANAISNVIKNKSLLSVNNKDSLLKKPSNEDESKSNQKPAAKDKNAKGKTKSPDVELVITKSTPKSTEKTKTSRERLQFDDDTSLAVISRRGSNMADMPVISNVRSLLDNESDSNFIEVNVDADSNASIFTPTSTESVRNMKEAVNKLRKLRQSDPPAVGRVGVRAFARMKSPEATLTRTENPEVEVKSEPPDFGDSDRQAEKLQMMSSFRLQPVVPPGNPSTNALRDVRINKLVVTPIVRKTVQKPESRVKAKKTFPQAKKSEERSQLNSENLMVYIPIQPATGTSPMRPQRPGNANGAANTPARSETSVAAAATSTLNTVMTVLTPTMVSSSISLVNNARTTNVISNTNPSIALSTQALNAIPSVGPVPTSVHTVPFLTPVNGQWTFSLQPIMSVGGVDTSSNNSMTNGVGERGSGPLVAVPTPVSSSAVLTQINTAQARKDEGNTQLPRLQHKPLINPFDPAAPQGTLPPPSTVGPLTAKINQNSVKLADFFRTLLEDTLDKVNDPLAHMTSLKLHLEQLQWKHNQEMEELKHNHELTLVEMRASFERDKNRAVNEVRRASQIDLEAAVKATKAKQWCANCLQEAQFYCCWNTSYCDYPCQRAHWTQHSGVCTQPKAQGNGGDKNSKEIHTTLQPAPGRPKSTTVSTLSTGNKNVAPTRVYTSEQLHQKTSLISTRISVVDDSCGNQSLKCVGTYKQSTTPVAPIVLNKKLLNNEEAKKVTTSVGYFRVGNGTTVSTTKRPTTIQCVNTS</sequence>
<evidence type="ECO:0000313" key="19">
    <source>
        <dbReference type="EMBL" id="CAK1548603.1"/>
    </source>
</evidence>
<dbReference type="InterPro" id="IPR056987">
    <property type="entry name" value="ZMYND8_CC"/>
</dbReference>
<keyword evidence="11" id="KW-0539">Nucleus</keyword>
<keyword evidence="6" id="KW-0862">Zinc</keyword>
<feature type="compositionally biased region" description="Basic and acidic residues" evidence="14">
    <location>
        <begin position="253"/>
        <end position="262"/>
    </location>
</feature>
<keyword evidence="9 12" id="KW-0103">Bromodomain</keyword>
<evidence type="ECO:0000259" key="17">
    <source>
        <dbReference type="PROSITE" id="PS50812"/>
    </source>
</evidence>
<dbReference type="PROSITE" id="PS50865">
    <property type="entry name" value="ZF_MYND_2"/>
    <property type="match status" value="1"/>
</dbReference>